<dbReference type="RefSeq" id="WP_307179720.1">
    <property type="nucleotide sequence ID" value="NZ_JAUSYP010000001.1"/>
</dbReference>
<name>A0ABU0R2W9_9ACTN</name>
<evidence type="ECO:0000313" key="1">
    <source>
        <dbReference type="EMBL" id="MDQ0753956.1"/>
    </source>
</evidence>
<dbReference type="Proteomes" id="UP001232755">
    <property type="component" value="Unassembled WGS sequence"/>
</dbReference>
<dbReference type="EMBL" id="JAUSYP010000001">
    <property type="protein sequence ID" value="MDQ0753956.1"/>
    <property type="molecule type" value="Genomic_DNA"/>
</dbReference>
<organism evidence="1 2">
    <name type="scientific">Streptomyces africanus</name>
    <dbReference type="NCBI Taxonomy" id="231024"/>
    <lineage>
        <taxon>Bacteria</taxon>
        <taxon>Bacillati</taxon>
        <taxon>Actinomycetota</taxon>
        <taxon>Actinomycetes</taxon>
        <taxon>Kitasatosporales</taxon>
        <taxon>Streptomycetaceae</taxon>
        <taxon>Streptomyces</taxon>
    </lineage>
</organism>
<evidence type="ECO:0000313" key="2">
    <source>
        <dbReference type="Proteomes" id="UP001232755"/>
    </source>
</evidence>
<evidence type="ECO:0008006" key="3">
    <source>
        <dbReference type="Google" id="ProtNLM"/>
    </source>
</evidence>
<comment type="caution">
    <text evidence="1">The sequence shown here is derived from an EMBL/GenBank/DDBJ whole genome shotgun (WGS) entry which is preliminary data.</text>
</comment>
<sequence length="87" mass="9760">MNDDDPSGAKCVENTIVPEGHRGPLLDRCQPSRCANSILAPEHLPIWKAERASLNRLRDDTSLPGNRRAHLDAQLHEVNLMIKKVEQ</sequence>
<proteinExistence type="predicted"/>
<accession>A0ABU0R2W9</accession>
<gene>
    <name evidence="1" type="ORF">QF034_008187</name>
</gene>
<reference evidence="1 2" key="1">
    <citation type="submission" date="2023-07" db="EMBL/GenBank/DDBJ databases">
        <title>Comparative genomics of wheat-associated soil bacteria to identify genetic determinants of phenazine resistance.</title>
        <authorList>
            <person name="Mouncey N."/>
        </authorList>
    </citation>
    <scope>NUCLEOTIDE SEQUENCE [LARGE SCALE GENOMIC DNA]</scope>
    <source>
        <strain evidence="1 2">B3I12</strain>
    </source>
</reference>
<keyword evidence="2" id="KW-1185">Reference proteome</keyword>
<protein>
    <recommendedName>
        <fullName evidence="3">Transposase</fullName>
    </recommendedName>
</protein>